<dbReference type="AlphaFoldDB" id="A0A835R044"/>
<organism evidence="5 6">
    <name type="scientific">Vanilla planifolia</name>
    <name type="common">Vanilla</name>
    <dbReference type="NCBI Taxonomy" id="51239"/>
    <lineage>
        <taxon>Eukaryota</taxon>
        <taxon>Viridiplantae</taxon>
        <taxon>Streptophyta</taxon>
        <taxon>Embryophyta</taxon>
        <taxon>Tracheophyta</taxon>
        <taxon>Spermatophyta</taxon>
        <taxon>Magnoliopsida</taxon>
        <taxon>Liliopsida</taxon>
        <taxon>Asparagales</taxon>
        <taxon>Orchidaceae</taxon>
        <taxon>Vanilloideae</taxon>
        <taxon>Vanilleae</taxon>
        <taxon>Vanilla</taxon>
    </lineage>
</organism>
<dbReference type="OrthoDB" id="2019149at2759"/>
<dbReference type="EMBL" id="JADCNM010000005">
    <property type="protein sequence ID" value="KAG0483021.1"/>
    <property type="molecule type" value="Genomic_DNA"/>
</dbReference>
<gene>
    <name evidence="5" type="ORF">HPP92_011105</name>
</gene>
<dbReference type="UniPathway" id="UPA00545">
    <property type="reaction ID" value="UER00823"/>
</dbReference>
<dbReference type="PANTHER" id="PTHR31707">
    <property type="entry name" value="PECTINESTERASE"/>
    <property type="match status" value="1"/>
</dbReference>
<keyword evidence="2" id="KW-0378">Hydrolase</keyword>
<dbReference type="GO" id="GO:0045490">
    <property type="term" value="P:pectin catabolic process"/>
    <property type="evidence" value="ECO:0007669"/>
    <property type="project" value="UniProtKB-UniPathway"/>
</dbReference>
<evidence type="ECO:0000256" key="1">
    <source>
        <dbReference type="ARBA" id="ARBA00005184"/>
    </source>
</evidence>
<name>A0A835R044_VANPL</name>
<feature type="domain" description="Pectinesterase catalytic" evidence="4">
    <location>
        <begin position="1"/>
        <end position="72"/>
    </location>
</feature>
<proteinExistence type="predicted"/>
<evidence type="ECO:0000313" key="5">
    <source>
        <dbReference type="EMBL" id="KAG0483021.1"/>
    </source>
</evidence>
<evidence type="ECO:0000256" key="3">
    <source>
        <dbReference type="ARBA" id="ARBA00023085"/>
    </source>
</evidence>
<sequence>MQSRIGEVIKPEGWMAWEVGGVAAVADNVVYAEYDNRGPGADTAGRLKWKGVKTITEEEALQFSAGSFVNGDVWVQPTGVPYTPGLLPDEGRA</sequence>
<reference evidence="5 6" key="1">
    <citation type="journal article" date="2020" name="Nat. Food">
        <title>A phased Vanilla planifolia genome enables genetic improvement of flavour and production.</title>
        <authorList>
            <person name="Hasing T."/>
            <person name="Tang H."/>
            <person name="Brym M."/>
            <person name="Khazi F."/>
            <person name="Huang T."/>
            <person name="Chambers A.H."/>
        </authorList>
    </citation>
    <scope>NUCLEOTIDE SEQUENCE [LARGE SCALE GENOMIC DNA]</scope>
    <source>
        <tissue evidence="5">Leaf</tissue>
    </source>
</reference>
<comment type="pathway">
    <text evidence="1">Glycan metabolism; pectin degradation; 2-dehydro-3-deoxy-D-gluconate from pectin: step 1/5.</text>
</comment>
<dbReference type="InterPro" id="IPR000070">
    <property type="entry name" value="Pectinesterase_cat"/>
</dbReference>
<evidence type="ECO:0000259" key="4">
    <source>
        <dbReference type="Pfam" id="PF01095"/>
    </source>
</evidence>
<dbReference type="SUPFAM" id="SSF51126">
    <property type="entry name" value="Pectin lyase-like"/>
    <property type="match status" value="1"/>
</dbReference>
<dbReference type="GO" id="GO:0030599">
    <property type="term" value="F:pectinesterase activity"/>
    <property type="evidence" value="ECO:0007669"/>
    <property type="project" value="InterPro"/>
</dbReference>
<dbReference type="InterPro" id="IPR011050">
    <property type="entry name" value="Pectin_lyase_fold/virulence"/>
</dbReference>
<dbReference type="InterPro" id="IPR012334">
    <property type="entry name" value="Pectin_lyas_fold"/>
</dbReference>
<evidence type="ECO:0000313" key="6">
    <source>
        <dbReference type="Proteomes" id="UP000639772"/>
    </source>
</evidence>
<dbReference type="Gene3D" id="2.160.20.10">
    <property type="entry name" value="Single-stranded right-handed beta-helix, Pectin lyase-like"/>
    <property type="match status" value="1"/>
</dbReference>
<accession>A0A835R044</accession>
<dbReference type="Pfam" id="PF01095">
    <property type="entry name" value="Pectinesterase"/>
    <property type="match status" value="1"/>
</dbReference>
<dbReference type="Proteomes" id="UP000639772">
    <property type="component" value="Unassembled WGS sequence"/>
</dbReference>
<dbReference type="GO" id="GO:0042545">
    <property type="term" value="P:cell wall modification"/>
    <property type="evidence" value="ECO:0007669"/>
    <property type="project" value="InterPro"/>
</dbReference>
<comment type="caution">
    <text evidence="5">The sequence shown here is derived from an EMBL/GenBank/DDBJ whole genome shotgun (WGS) entry which is preliminary data.</text>
</comment>
<protein>
    <recommendedName>
        <fullName evidence="4">Pectinesterase catalytic domain-containing protein</fullName>
    </recommendedName>
</protein>
<evidence type="ECO:0000256" key="2">
    <source>
        <dbReference type="ARBA" id="ARBA00022801"/>
    </source>
</evidence>
<keyword evidence="3" id="KW-0063">Aspartyl esterase</keyword>